<dbReference type="InterPro" id="IPR050491">
    <property type="entry name" value="AmpC-like"/>
</dbReference>
<dbReference type="GO" id="GO:0016020">
    <property type="term" value="C:membrane"/>
    <property type="evidence" value="ECO:0007669"/>
    <property type="project" value="UniProtKB-SubCell"/>
</dbReference>
<dbReference type="EMBL" id="PVTJ01000010">
    <property type="protein sequence ID" value="PRY56154.1"/>
    <property type="molecule type" value="Genomic_DNA"/>
</dbReference>
<reference evidence="4 5" key="1">
    <citation type="submission" date="2018-03" db="EMBL/GenBank/DDBJ databases">
        <title>Genomic Encyclopedia of Type Strains, Phase III (KMG-III): the genomes of soil and plant-associated and newly described type strains.</title>
        <authorList>
            <person name="Whitman W."/>
        </authorList>
    </citation>
    <scope>NUCLEOTIDE SEQUENCE [LARGE SCALE GENOMIC DNA]</scope>
    <source>
        <strain evidence="4 5">CGMCC 4.7067</strain>
    </source>
</reference>
<evidence type="ECO:0000259" key="3">
    <source>
        <dbReference type="Pfam" id="PF00144"/>
    </source>
</evidence>
<keyword evidence="5" id="KW-1185">Reference proteome</keyword>
<evidence type="ECO:0000256" key="2">
    <source>
        <dbReference type="ARBA" id="ARBA00023136"/>
    </source>
</evidence>
<feature type="domain" description="Beta-lactamase-related" evidence="3">
    <location>
        <begin position="20"/>
        <end position="338"/>
    </location>
</feature>
<dbReference type="PANTHER" id="PTHR46825">
    <property type="entry name" value="D-ALANYL-D-ALANINE-CARBOXYPEPTIDASE/ENDOPEPTIDASE AMPH"/>
    <property type="match status" value="1"/>
</dbReference>
<evidence type="ECO:0000313" key="5">
    <source>
        <dbReference type="Proteomes" id="UP000238176"/>
    </source>
</evidence>
<dbReference type="Pfam" id="PF00144">
    <property type="entry name" value="Beta-lactamase"/>
    <property type="match status" value="1"/>
</dbReference>
<sequence length="348" mass="37897">MQFIDLDTELDRLEADRDFSGSVLITQAGRTVYEAHRGLADRAWGAPIGPGTRFALGSVTKIFTAAVILDLVDEGRLGLDTAVASVLPPERRPSTLRDDVTVRHLLTHTSGIADYFEEETATDDWAEEFAALWRDRPVYRVLTPADYLPLFADLPPYRAPGGRFQYSNAGFILLGLVIEDVAGTDYFTAVDERVFSRAGMDESGFFRTDEVRPDVAAGYLRPTAPGLPWRTNVFSTPAIGAPDGGAFSSAPDLDRFLTAYAAGELVKPDLLEQALSPHIHIGKITSMGLGVYLFGDDDKRAFGADGGDPGAEALIRRYPVLDVNTVVLSNVNDSAWTVDEAVRKAVKR</sequence>
<dbReference type="Proteomes" id="UP000238176">
    <property type="component" value="Unassembled WGS sequence"/>
</dbReference>
<evidence type="ECO:0000313" key="4">
    <source>
        <dbReference type="EMBL" id="PRY56154.1"/>
    </source>
</evidence>
<dbReference type="RefSeq" id="WP_146148199.1">
    <property type="nucleotide sequence ID" value="NZ_PVTJ01000010.1"/>
</dbReference>
<comment type="caution">
    <text evidence="4">The sequence shown here is derived from an EMBL/GenBank/DDBJ whole genome shotgun (WGS) entry which is preliminary data.</text>
</comment>
<gene>
    <name evidence="4" type="ORF">B0I28_11036</name>
</gene>
<dbReference type="OrthoDB" id="9809635at2"/>
<organism evidence="4 5">
    <name type="scientific">Glycomyces artemisiae</name>
    <dbReference type="NCBI Taxonomy" id="1076443"/>
    <lineage>
        <taxon>Bacteria</taxon>
        <taxon>Bacillati</taxon>
        <taxon>Actinomycetota</taxon>
        <taxon>Actinomycetes</taxon>
        <taxon>Glycomycetales</taxon>
        <taxon>Glycomycetaceae</taxon>
        <taxon>Glycomyces</taxon>
    </lineage>
</organism>
<name>A0A2T0UE46_9ACTN</name>
<comment type="subcellular location">
    <subcellularLocation>
        <location evidence="1">Membrane</location>
    </subcellularLocation>
</comment>
<dbReference type="PROSITE" id="PS00146">
    <property type="entry name" value="BETA_LACTAMASE_A"/>
    <property type="match status" value="1"/>
</dbReference>
<dbReference type="InterPro" id="IPR012338">
    <property type="entry name" value="Beta-lactam/transpept-like"/>
</dbReference>
<dbReference type="InterPro" id="IPR023650">
    <property type="entry name" value="Beta-lactam_class-A_AS"/>
</dbReference>
<dbReference type="PANTHER" id="PTHR46825:SF11">
    <property type="entry name" value="PENICILLIN-BINDING PROTEIN 4"/>
    <property type="match status" value="1"/>
</dbReference>
<dbReference type="Gene3D" id="3.40.710.10">
    <property type="entry name" value="DD-peptidase/beta-lactamase superfamily"/>
    <property type="match status" value="1"/>
</dbReference>
<dbReference type="SUPFAM" id="SSF56601">
    <property type="entry name" value="beta-lactamase/transpeptidase-like"/>
    <property type="match status" value="1"/>
</dbReference>
<dbReference type="InterPro" id="IPR001466">
    <property type="entry name" value="Beta-lactam-related"/>
</dbReference>
<accession>A0A2T0UE46</accession>
<proteinExistence type="predicted"/>
<protein>
    <submittedName>
        <fullName evidence="4">CubicO group peptidase (Beta-lactamase class C family)</fullName>
    </submittedName>
</protein>
<dbReference type="AlphaFoldDB" id="A0A2T0UE46"/>
<evidence type="ECO:0000256" key="1">
    <source>
        <dbReference type="ARBA" id="ARBA00004370"/>
    </source>
</evidence>
<keyword evidence="2" id="KW-0472">Membrane</keyword>